<dbReference type="RefSeq" id="WP_090888703.1">
    <property type="nucleotide sequence ID" value="NZ_FOGG01000042.1"/>
</dbReference>
<keyword evidence="3" id="KW-1185">Reference proteome</keyword>
<feature type="transmembrane region" description="Helical" evidence="1">
    <location>
        <begin position="12"/>
        <end position="30"/>
    </location>
</feature>
<dbReference type="STRING" id="390241.SAMN04488023_14230"/>
<evidence type="ECO:0000313" key="3">
    <source>
        <dbReference type="Proteomes" id="UP000199572"/>
    </source>
</evidence>
<evidence type="ECO:0000313" key="2">
    <source>
        <dbReference type="EMBL" id="SES20433.1"/>
    </source>
</evidence>
<dbReference type="EMBL" id="FOGG01000042">
    <property type="protein sequence ID" value="SES20433.1"/>
    <property type="molecule type" value="Genomic_DNA"/>
</dbReference>
<proteinExistence type="predicted"/>
<organism evidence="2 3">
    <name type="scientific">Pedobacter rhizosphaerae</name>
    <dbReference type="NCBI Taxonomy" id="390241"/>
    <lineage>
        <taxon>Bacteria</taxon>
        <taxon>Pseudomonadati</taxon>
        <taxon>Bacteroidota</taxon>
        <taxon>Sphingobacteriia</taxon>
        <taxon>Sphingobacteriales</taxon>
        <taxon>Sphingobacteriaceae</taxon>
        <taxon>Pedobacter</taxon>
    </lineage>
</organism>
<accession>A0A1H9VGM1</accession>
<gene>
    <name evidence="2" type="ORF">SAMN04488023_14230</name>
</gene>
<evidence type="ECO:0000256" key="1">
    <source>
        <dbReference type="SAM" id="Phobius"/>
    </source>
</evidence>
<keyword evidence="1" id="KW-0812">Transmembrane</keyword>
<keyword evidence="1" id="KW-0472">Membrane</keyword>
<dbReference type="Proteomes" id="UP000199572">
    <property type="component" value="Unassembled WGS sequence"/>
</dbReference>
<dbReference type="OrthoDB" id="763585at2"/>
<name>A0A1H9VGM1_9SPHI</name>
<reference evidence="2 3" key="1">
    <citation type="submission" date="2016-10" db="EMBL/GenBank/DDBJ databases">
        <authorList>
            <person name="de Groot N.N."/>
        </authorList>
    </citation>
    <scope>NUCLEOTIDE SEQUENCE [LARGE SCALE GENOMIC DNA]</scope>
    <source>
        <strain evidence="2 3">DSM 18610</strain>
    </source>
</reference>
<dbReference type="AlphaFoldDB" id="A0A1H9VGM1"/>
<sequence>MLRKLDSKQKNLLFWAAVLVLVYVAYICSFKPTLQAMLLHHQLESDNRAESFSESSFAQTAHQNQFYQEVLKGYRIKAADYENRIWQSLSGMALNKGVDIGFTPNLQATAPDTTALNKGIITQQFNFKGSYFGLVKLLDTLGRTTGVGKVADLKLSAKTAQQPDAKTGRLYLQVTLKGN</sequence>
<protein>
    <submittedName>
        <fullName evidence="2">Uncharacterized protein</fullName>
    </submittedName>
</protein>
<keyword evidence="1" id="KW-1133">Transmembrane helix</keyword>